<dbReference type="AlphaFoldDB" id="A0A0R2I1I8"/>
<evidence type="ECO:0008006" key="4">
    <source>
        <dbReference type="Google" id="ProtNLM"/>
    </source>
</evidence>
<dbReference type="EMBL" id="JQBS01000032">
    <property type="protein sequence ID" value="KRN56373.1"/>
    <property type="molecule type" value="Genomic_DNA"/>
</dbReference>
<dbReference type="Proteomes" id="UP000051658">
    <property type="component" value="Unassembled WGS sequence"/>
</dbReference>
<sequence length="104" mass="11734">MYELSNIHINGSDLAEAISTSTQLTEELSSSLADIKTLESLSQGSDRTWTGQSKEIYLMYLDILIESHKELEKIVKNHQKTVKKLKKDIKAYDEAGTMSTIRSI</sequence>
<keyword evidence="3" id="KW-1185">Reference proteome</keyword>
<reference evidence="2 3" key="1">
    <citation type="journal article" date="2015" name="Genome Announc.">
        <title>Expanding the biotechnology potential of lactobacilli through comparative genomics of 213 strains and associated genera.</title>
        <authorList>
            <person name="Sun Z."/>
            <person name="Harris H.M."/>
            <person name="McCann A."/>
            <person name="Guo C."/>
            <person name="Argimon S."/>
            <person name="Zhang W."/>
            <person name="Yang X."/>
            <person name="Jeffery I.B."/>
            <person name="Cooney J.C."/>
            <person name="Kagawa T.F."/>
            <person name="Liu W."/>
            <person name="Song Y."/>
            <person name="Salvetti E."/>
            <person name="Wrobel A."/>
            <person name="Rasinkangas P."/>
            <person name="Parkhill J."/>
            <person name="Rea M.C."/>
            <person name="O'Sullivan O."/>
            <person name="Ritari J."/>
            <person name="Douillard F.P."/>
            <person name="Paul Ross R."/>
            <person name="Yang R."/>
            <person name="Briner A.E."/>
            <person name="Felis G.E."/>
            <person name="de Vos W.M."/>
            <person name="Barrangou R."/>
            <person name="Klaenhammer T.R."/>
            <person name="Caufield P.W."/>
            <person name="Cui Y."/>
            <person name="Zhang H."/>
            <person name="O'Toole P.W."/>
        </authorList>
    </citation>
    <scope>NUCLEOTIDE SEQUENCE [LARGE SCALE GENOMIC DNA]</scope>
    <source>
        <strain evidence="2 3">DSM 20623</strain>
    </source>
</reference>
<evidence type="ECO:0000313" key="2">
    <source>
        <dbReference type="EMBL" id="KRN56373.1"/>
    </source>
</evidence>
<keyword evidence="1" id="KW-0175">Coiled coil</keyword>
<organism evidence="2 3">
    <name type="scientific">Carnobacterium divergens DSM 20623</name>
    <dbReference type="NCBI Taxonomy" id="1449336"/>
    <lineage>
        <taxon>Bacteria</taxon>
        <taxon>Bacillati</taxon>
        <taxon>Bacillota</taxon>
        <taxon>Bacilli</taxon>
        <taxon>Lactobacillales</taxon>
        <taxon>Carnobacteriaceae</taxon>
        <taxon>Carnobacterium</taxon>
    </lineage>
</organism>
<name>A0A0R2I1I8_CARDV</name>
<gene>
    <name evidence="2" type="ORF">IV74_GL001487</name>
</gene>
<protein>
    <recommendedName>
        <fullName evidence="4">WXG100 family type VII secretion target</fullName>
    </recommendedName>
</protein>
<dbReference type="PATRIC" id="fig|1449336.4.peg.1519"/>
<evidence type="ECO:0000256" key="1">
    <source>
        <dbReference type="SAM" id="Coils"/>
    </source>
</evidence>
<comment type="caution">
    <text evidence="2">The sequence shown here is derived from an EMBL/GenBank/DDBJ whole genome shotgun (WGS) entry which is preliminary data.</text>
</comment>
<proteinExistence type="predicted"/>
<accession>A0A0R2I1I8</accession>
<evidence type="ECO:0000313" key="3">
    <source>
        <dbReference type="Proteomes" id="UP000051658"/>
    </source>
</evidence>
<feature type="coiled-coil region" evidence="1">
    <location>
        <begin position="61"/>
        <end position="95"/>
    </location>
</feature>